<dbReference type="SUPFAM" id="SSF81901">
    <property type="entry name" value="HCP-like"/>
    <property type="match status" value="2"/>
</dbReference>
<proteinExistence type="predicted"/>
<dbReference type="OrthoDB" id="9797755at2"/>
<dbReference type="eggNOG" id="COG0790">
    <property type="taxonomic scope" value="Bacteria"/>
</dbReference>
<evidence type="ECO:0000313" key="2">
    <source>
        <dbReference type="EMBL" id="ADV11704.1"/>
    </source>
</evidence>
<protein>
    <recommendedName>
        <fullName evidence="4">Sel1 domain protein repeat-containing protein</fullName>
    </recommendedName>
</protein>
<dbReference type="InterPro" id="IPR010297">
    <property type="entry name" value="DUF900_hydrolase"/>
</dbReference>
<dbReference type="SUPFAM" id="SSF53474">
    <property type="entry name" value="alpha/beta-Hydrolases"/>
    <property type="match status" value="1"/>
</dbReference>
<dbReference type="KEGG" id="mci:Mesci_2567"/>
<dbReference type="SMART" id="SM00671">
    <property type="entry name" value="SEL1"/>
    <property type="match status" value="6"/>
</dbReference>
<dbReference type="Proteomes" id="UP000007471">
    <property type="component" value="Chromosome"/>
</dbReference>
<name>E8T7I1_MESCW</name>
<dbReference type="Gene3D" id="1.25.40.10">
    <property type="entry name" value="Tetratricopeptide repeat domain"/>
    <property type="match status" value="1"/>
</dbReference>
<dbReference type="EMBL" id="CP002447">
    <property type="protein sequence ID" value="ADV11704.1"/>
    <property type="molecule type" value="Genomic_DNA"/>
</dbReference>
<reference evidence="3" key="1">
    <citation type="submission" date="2011-01" db="EMBL/GenBank/DDBJ databases">
        <title>Complete sequence of chromosome of Mesorhizobium ciceri bv. biserrulae WSM1271.</title>
        <authorList>
            <person name="Lucas S."/>
            <person name="Copeland A."/>
            <person name="Lapidus A."/>
            <person name="Cheng J.-F."/>
            <person name="Goodwin L."/>
            <person name="Pitluck S."/>
            <person name="Teshima H."/>
            <person name="Detter J.C."/>
            <person name="Han C."/>
            <person name="Tapia R."/>
            <person name="Land M."/>
            <person name="Hauser L."/>
            <person name="Kyrpides N."/>
            <person name="Ivanova N."/>
            <person name="Nandasena K."/>
            <person name="Reeve W.G."/>
            <person name="Howieson J.G."/>
            <person name="O'Hara G."/>
            <person name="Tiwari R.P."/>
            <person name="Woyke T."/>
        </authorList>
    </citation>
    <scope>NUCLEOTIDE SEQUENCE [LARGE SCALE GENOMIC DNA]</scope>
    <source>
        <strain evidence="3">HAMBI 2942 / LMG 23838 / WSM1271</strain>
    </source>
</reference>
<dbReference type="InterPro" id="IPR011990">
    <property type="entry name" value="TPR-like_helical_dom_sf"/>
</dbReference>
<evidence type="ECO:0008006" key="4">
    <source>
        <dbReference type="Google" id="ProtNLM"/>
    </source>
</evidence>
<keyword evidence="1" id="KW-0732">Signal</keyword>
<dbReference type="Gene3D" id="3.40.50.1820">
    <property type="entry name" value="alpha/beta hydrolase"/>
    <property type="match status" value="1"/>
</dbReference>
<accession>E8T7I1</accession>
<dbReference type="eggNOG" id="COG4782">
    <property type="taxonomic scope" value="Bacteria"/>
</dbReference>
<dbReference type="AlphaFoldDB" id="E8T7I1"/>
<feature type="signal peptide" evidence="1">
    <location>
        <begin position="1"/>
        <end position="21"/>
    </location>
</feature>
<dbReference type="GeneID" id="90990139"/>
<evidence type="ECO:0000256" key="1">
    <source>
        <dbReference type="SAM" id="SignalP"/>
    </source>
</evidence>
<dbReference type="PANTHER" id="PTHR36513">
    <property type="entry name" value="ABC TRANSMEMBRANE TYPE-1 DOMAIN-CONTAINING PROTEIN"/>
    <property type="match status" value="1"/>
</dbReference>
<dbReference type="PATRIC" id="fig|765698.3.peg.3046"/>
<organism evidence="2 3">
    <name type="scientific">Mesorhizobium ciceri biovar biserrulae (strain HAMBI 2942 / LMG 23838 / WSM1271)</name>
    <dbReference type="NCBI Taxonomy" id="765698"/>
    <lineage>
        <taxon>Bacteria</taxon>
        <taxon>Pseudomonadati</taxon>
        <taxon>Pseudomonadota</taxon>
        <taxon>Alphaproteobacteria</taxon>
        <taxon>Hyphomicrobiales</taxon>
        <taxon>Phyllobacteriaceae</taxon>
        <taxon>Mesorhizobium</taxon>
    </lineage>
</organism>
<evidence type="ECO:0000313" key="3">
    <source>
        <dbReference type="Proteomes" id="UP000007471"/>
    </source>
</evidence>
<dbReference type="Pfam" id="PF05990">
    <property type="entry name" value="DUF900"/>
    <property type="match status" value="1"/>
</dbReference>
<dbReference type="Pfam" id="PF08238">
    <property type="entry name" value="Sel1"/>
    <property type="match status" value="4"/>
</dbReference>
<dbReference type="PANTHER" id="PTHR36513:SF1">
    <property type="entry name" value="TRANSMEMBRANE PROTEIN"/>
    <property type="match status" value="1"/>
</dbReference>
<dbReference type="HOGENOM" id="CLU_361243_0_0_5"/>
<dbReference type="InterPro" id="IPR006597">
    <property type="entry name" value="Sel1-like"/>
</dbReference>
<dbReference type="RefSeq" id="WP_013530387.1">
    <property type="nucleotide sequence ID" value="NC_014923.1"/>
</dbReference>
<dbReference type="InterPro" id="IPR029058">
    <property type="entry name" value="AB_hydrolase_fold"/>
</dbReference>
<feature type="chain" id="PRO_5003230641" description="Sel1 domain protein repeat-containing protein" evidence="1">
    <location>
        <begin position="22"/>
        <end position="774"/>
    </location>
</feature>
<dbReference type="ESTHER" id="mescw-e8t7i1">
    <property type="family name" value="Duf_900"/>
</dbReference>
<sequence precursor="true">MHVLRLAIVLTSTFISLGASAQVNTTGASSGALANFNGQPTALPPSVLEQLSTVDTADTTANKNLYPLPDANDRSPQSIDGLIFGNTPSDVKQNGFTILRAEAAGGDPDAKLRLGAALEFGLGTDKDPSAAFINYLEAANKNNAASQYAVGRAYLSGVGTDPNFDQSFKWLNSAYKNGQTGAAFDLAKAYQFGLGTPENVGQSEVFWDQAIKLGTAESYLGYADFLIDKKAKPPTDSTVKDLIWKAADLGNPQALSAAFGIAVNAGDAEQQDKWIGLLKQQAGVGNQVASLRLADAYLTPQSANFSPSAAFDLYKAAAANGNAYAQAKYGTLLLHQPALDSSVSRKDAIAILNEAAARGQPDALLALADVAKEARDLKSAYAYATAASELGGEKYAEKANKLQLSVCAEMVDEVCQPVPVFYITNRAIRTPMPLTFDNRLAPEQSITMGHSLVSIPTQRSVDTEQRPIWKVVASYLGFGSGVIGNAQSASPSEVSNFLFDGSLDSFLDAVQQAGVDNGRKKVIVFVHGFANTFDDATRRMAILSENEKYPGIPIVLDWASAGDATVRLSSADGYSGSGYLNDLQTVGSSCPDFKSVLEKLIGRFGSENVTVFAHSMGAQMVDYILAGCPSSSGRWPMSAKIGNLVFAAPDVDLNNFARHVDSLRSVADSFTIYVSANDMALRASQEAVGGRQRLGQGGSDRFVAEKINTIDATSVETPGAQNHSFVFDVAQVKRDLSDLFRGDTDPNSRVCPKEITDERLPSLKYWIIQPNCTQ</sequence>
<dbReference type="STRING" id="765698.Mesci_2567"/>
<gene>
    <name evidence="2" type="ordered locus">Mesci_2567</name>
</gene>